<dbReference type="AlphaFoldDB" id="A0A1Z4BRL6"/>
<evidence type="ECO:0000256" key="2">
    <source>
        <dbReference type="SAM" id="Phobius"/>
    </source>
</evidence>
<dbReference type="Proteomes" id="UP000197007">
    <property type="component" value="Chromosome"/>
</dbReference>
<dbReference type="InterPro" id="IPR010699">
    <property type="entry name" value="DUF1275"/>
</dbReference>
<reference evidence="4" key="1">
    <citation type="submission" date="2017-06" db="EMBL/GenBank/DDBJ databases">
        <title>Complete genome sequence of Capnocytophaga sp. KCOM 1579 (=ChDC OS43) isolated from a human refractory periapical abscess lesion.</title>
        <authorList>
            <person name="Kook J.-K."/>
            <person name="Park S.-N."/>
            <person name="Lim Y.K."/>
            <person name="Roh H."/>
        </authorList>
    </citation>
    <scope>NUCLEOTIDE SEQUENCE [LARGE SCALE GENOMIC DNA]</scope>
    <source>
        <strain evidence="4">ChDC OS43</strain>
    </source>
</reference>
<protein>
    <recommendedName>
        <fullName evidence="5">DUF1275 family protein</fullName>
    </recommendedName>
</protein>
<feature type="transmembrane region" description="Helical" evidence="2">
    <location>
        <begin position="95"/>
        <end position="116"/>
    </location>
</feature>
<evidence type="ECO:0000256" key="1">
    <source>
        <dbReference type="SAM" id="MobiDB-lite"/>
    </source>
</evidence>
<organism evidence="3 4">
    <name type="scientific">Capnocytophaga endodontalis</name>
    <dbReference type="NCBI Taxonomy" id="2708117"/>
    <lineage>
        <taxon>Bacteria</taxon>
        <taxon>Pseudomonadati</taxon>
        <taxon>Bacteroidota</taxon>
        <taxon>Flavobacteriia</taxon>
        <taxon>Flavobacteriales</taxon>
        <taxon>Flavobacteriaceae</taxon>
        <taxon>Capnocytophaga</taxon>
    </lineage>
</organism>
<sequence length="279" mass="32427">MFRHQGKKRTAKHNLQIAVVLSFVAGMVNVTGFLFVGKLTTNVTGHFAYFIYDVSVAEFWKGLIYFLYIFAFLLGSFTSGLLIENANYHRTQNKYLKPTLLECFALLLVMGLHFFFPEAIPTDVTACILLFAMGLQNAFVTKISNSVVRTTHLTGLFTDLGIELAQRLYLSRNHYENQHTQLKNTIRLRLFIIAFFFLGGFSAGYFYIAQGLSIYTLSISVIILLIGLFYDGMRFLYFTNKRHYETYHKRRKRRRALRRQSRYRRKQASRRHSSGRQDG</sequence>
<keyword evidence="2" id="KW-0812">Transmembrane</keyword>
<keyword evidence="4" id="KW-1185">Reference proteome</keyword>
<keyword evidence="2" id="KW-1133">Transmembrane helix</keyword>
<name>A0A1Z4BRL6_9FLAO</name>
<keyword evidence="2" id="KW-0472">Membrane</keyword>
<feature type="transmembrane region" description="Helical" evidence="2">
    <location>
        <begin position="214"/>
        <end position="233"/>
    </location>
</feature>
<dbReference type="PANTHER" id="PTHR37314">
    <property type="entry name" value="SLR0142 PROTEIN"/>
    <property type="match status" value="1"/>
</dbReference>
<evidence type="ECO:0000313" key="4">
    <source>
        <dbReference type="Proteomes" id="UP000197007"/>
    </source>
</evidence>
<dbReference type="KEGG" id="capn:CBG49_13090"/>
<dbReference type="PANTHER" id="PTHR37314:SF4">
    <property type="entry name" value="UPF0700 TRANSMEMBRANE PROTEIN YOAK"/>
    <property type="match status" value="1"/>
</dbReference>
<dbReference type="RefSeq" id="WP_088594819.1">
    <property type="nucleotide sequence ID" value="NZ_CP022022.1"/>
</dbReference>
<feature type="region of interest" description="Disordered" evidence="1">
    <location>
        <begin position="249"/>
        <end position="279"/>
    </location>
</feature>
<gene>
    <name evidence="3" type="ORF">CBG49_13090</name>
</gene>
<feature type="transmembrane region" description="Helical" evidence="2">
    <location>
        <begin position="122"/>
        <end position="140"/>
    </location>
</feature>
<evidence type="ECO:0000313" key="3">
    <source>
        <dbReference type="EMBL" id="ASF43944.1"/>
    </source>
</evidence>
<dbReference type="EMBL" id="CP022022">
    <property type="protein sequence ID" value="ASF43944.1"/>
    <property type="molecule type" value="Genomic_DNA"/>
</dbReference>
<accession>A0A1Z4BRL6</accession>
<proteinExistence type="predicted"/>
<feature type="transmembrane region" description="Helical" evidence="2">
    <location>
        <begin position="63"/>
        <end position="83"/>
    </location>
</feature>
<feature type="transmembrane region" description="Helical" evidence="2">
    <location>
        <begin position="188"/>
        <end position="208"/>
    </location>
</feature>
<feature type="transmembrane region" description="Helical" evidence="2">
    <location>
        <begin position="15"/>
        <end position="36"/>
    </location>
</feature>
<dbReference type="Pfam" id="PF06912">
    <property type="entry name" value="DUF1275"/>
    <property type="match status" value="1"/>
</dbReference>
<evidence type="ECO:0008006" key="5">
    <source>
        <dbReference type="Google" id="ProtNLM"/>
    </source>
</evidence>